<sequence>MTLEPQIAVSTLEAALRQLMTRQFEQVYGAEWLDRVSTGEQRTRWASLYDEEKSRRHGVAVVAPVGLAYSELSHLVAIADRHWQHIAPALGEKRKNLPLLQHVVRLRNSTQHSRDLMPFERELISGVAGLIRNEVTLYMSSQDPAGDTYPRIEAAHDSFGRAVELWPEVDETAGSVPAGAPTPTVRVGDIVTFSCVGIDPQGRDLRWWLSSEARGSLGGLVGQSGVQVELEWHVVDDDVRESLAVTVRMQAEGTQYHRAGTYDQGAFFMFRVRQGE</sequence>
<comment type="caution">
    <text evidence="1">The sequence shown here is derived from an EMBL/GenBank/DDBJ whole genome shotgun (WGS) entry which is preliminary data.</text>
</comment>
<evidence type="ECO:0008006" key="3">
    <source>
        <dbReference type="Google" id="ProtNLM"/>
    </source>
</evidence>
<reference evidence="1 2" key="1">
    <citation type="submission" date="2021-03" db="EMBL/GenBank/DDBJ databases">
        <title>novel species in genus Cellulomonas.</title>
        <authorList>
            <person name="Zhang G."/>
        </authorList>
    </citation>
    <scope>NUCLEOTIDE SEQUENCE [LARGE SCALE GENOMIC DNA]</scope>
    <source>
        <strain evidence="2">zg-ZUI188</strain>
    </source>
</reference>
<dbReference type="EMBL" id="JAGFBM010000001">
    <property type="protein sequence ID" value="MBO3084096.1"/>
    <property type="molecule type" value="Genomic_DNA"/>
</dbReference>
<keyword evidence="2" id="KW-1185">Reference proteome</keyword>
<dbReference type="Proteomes" id="UP000678317">
    <property type="component" value="Unassembled WGS sequence"/>
</dbReference>
<dbReference type="RefSeq" id="WP_208288919.1">
    <property type="nucleotide sequence ID" value="NZ_CP074404.1"/>
</dbReference>
<evidence type="ECO:0000313" key="2">
    <source>
        <dbReference type="Proteomes" id="UP000678317"/>
    </source>
</evidence>
<gene>
    <name evidence="1" type="ORF">J4035_05550</name>
</gene>
<accession>A0ABS3SGL3</accession>
<name>A0ABS3SGL3_9CELL</name>
<organism evidence="1 2">
    <name type="scientific">Cellulomonas fengjieae</name>
    <dbReference type="NCBI Taxonomy" id="2819978"/>
    <lineage>
        <taxon>Bacteria</taxon>
        <taxon>Bacillati</taxon>
        <taxon>Actinomycetota</taxon>
        <taxon>Actinomycetes</taxon>
        <taxon>Micrococcales</taxon>
        <taxon>Cellulomonadaceae</taxon>
        <taxon>Cellulomonas</taxon>
    </lineage>
</organism>
<proteinExistence type="predicted"/>
<evidence type="ECO:0000313" key="1">
    <source>
        <dbReference type="EMBL" id="MBO3084096.1"/>
    </source>
</evidence>
<protein>
    <recommendedName>
        <fullName evidence="3">Swt1-like HEPN domain-containing protein</fullName>
    </recommendedName>
</protein>